<gene>
    <name evidence="2" type="ORF">UFOVP1179_37</name>
    <name evidence="1" type="ORF">UFOVP524_14</name>
</gene>
<accession>A0A6J5QVM0</accession>
<evidence type="ECO:0000313" key="1">
    <source>
        <dbReference type="EMBL" id="CAB4148510.1"/>
    </source>
</evidence>
<reference evidence="2" key="1">
    <citation type="submission" date="2020-05" db="EMBL/GenBank/DDBJ databases">
        <authorList>
            <person name="Chiriac C."/>
            <person name="Salcher M."/>
            <person name="Ghai R."/>
            <person name="Kavagutti S V."/>
        </authorList>
    </citation>
    <scope>NUCLEOTIDE SEQUENCE</scope>
</reference>
<dbReference type="EMBL" id="LR797126">
    <property type="protein sequence ID" value="CAB4188483.1"/>
    <property type="molecule type" value="Genomic_DNA"/>
</dbReference>
<organism evidence="2">
    <name type="scientific">uncultured Caudovirales phage</name>
    <dbReference type="NCBI Taxonomy" id="2100421"/>
    <lineage>
        <taxon>Viruses</taxon>
        <taxon>Duplodnaviria</taxon>
        <taxon>Heunggongvirae</taxon>
        <taxon>Uroviricota</taxon>
        <taxon>Caudoviricetes</taxon>
        <taxon>Peduoviridae</taxon>
        <taxon>Maltschvirus</taxon>
        <taxon>Maltschvirus maltsch</taxon>
    </lineage>
</organism>
<sequence length="128" mass="14446">MERNLTKHGVDQLKFWLEAVCLESVNTTEHIDRAIESVESSGGFEVSPQRTKSKLPEMITAEEDWYTCKFSARWTEIGNRYQIIGQPWISQDGIEWIDAHTGEPVDTEEFHNSSITMVGGPCDGEVVG</sequence>
<name>A0A6J5QVM0_9CAUD</name>
<proteinExistence type="predicted"/>
<protein>
    <submittedName>
        <fullName evidence="2">Uncharacterized protein</fullName>
    </submittedName>
</protein>
<evidence type="ECO:0000313" key="2">
    <source>
        <dbReference type="EMBL" id="CAB4188483.1"/>
    </source>
</evidence>
<dbReference type="EMBL" id="LR796505">
    <property type="protein sequence ID" value="CAB4148510.1"/>
    <property type="molecule type" value="Genomic_DNA"/>
</dbReference>